<protein>
    <submittedName>
        <fullName evidence="1">Uncharacterized protein</fullName>
    </submittedName>
</protein>
<organism evidence="1 2">
    <name type="scientific">Ktedonospora formicarum</name>
    <dbReference type="NCBI Taxonomy" id="2778364"/>
    <lineage>
        <taxon>Bacteria</taxon>
        <taxon>Bacillati</taxon>
        <taxon>Chloroflexota</taxon>
        <taxon>Ktedonobacteria</taxon>
        <taxon>Ktedonobacterales</taxon>
        <taxon>Ktedonobacteraceae</taxon>
        <taxon>Ktedonospora</taxon>
    </lineage>
</organism>
<reference evidence="1" key="1">
    <citation type="submission" date="2020-10" db="EMBL/GenBank/DDBJ databases">
        <title>Taxonomic study of unclassified bacteria belonging to the class Ktedonobacteria.</title>
        <authorList>
            <person name="Yabe S."/>
            <person name="Wang C.M."/>
            <person name="Zheng Y."/>
            <person name="Sakai Y."/>
            <person name="Cavaletti L."/>
            <person name="Monciardini P."/>
            <person name="Donadio S."/>
        </authorList>
    </citation>
    <scope>NUCLEOTIDE SEQUENCE</scope>
    <source>
        <strain evidence="1">SOSP1-1</strain>
    </source>
</reference>
<comment type="caution">
    <text evidence="1">The sequence shown here is derived from an EMBL/GenBank/DDBJ whole genome shotgun (WGS) entry which is preliminary data.</text>
</comment>
<keyword evidence="2" id="KW-1185">Reference proteome</keyword>
<proteinExistence type="predicted"/>
<dbReference type="AlphaFoldDB" id="A0A8J3I7D2"/>
<name>A0A8J3I7D2_9CHLR</name>
<dbReference type="EMBL" id="BNJF01000003">
    <property type="protein sequence ID" value="GHO48210.1"/>
    <property type="molecule type" value="Genomic_DNA"/>
</dbReference>
<sequence length="79" mass="8330">MGNGCIVGEGRRKLKFCAYVEKLSNDPALSTSGYAPGPCCNSREGEKLDVEGKIDASADENLSVKQFNEIKSIAGSSST</sequence>
<gene>
    <name evidence="1" type="ORF">KSX_63730</name>
</gene>
<evidence type="ECO:0000313" key="2">
    <source>
        <dbReference type="Proteomes" id="UP000612362"/>
    </source>
</evidence>
<evidence type="ECO:0000313" key="1">
    <source>
        <dbReference type="EMBL" id="GHO48210.1"/>
    </source>
</evidence>
<dbReference type="Proteomes" id="UP000612362">
    <property type="component" value="Unassembled WGS sequence"/>
</dbReference>
<accession>A0A8J3I7D2</accession>